<evidence type="ECO:0000256" key="1">
    <source>
        <dbReference type="ARBA" id="ARBA00004127"/>
    </source>
</evidence>
<evidence type="ECO:0000313" key="7">
    <source>
        <dbReference type="Proteomes" id="UP001321492"/>
    </source>
</evidence>
<dbReference type="Gene3D" id="1.20.120.1630">
    <property type="match status" value="1"/>
</dbReference>
<comment type="caution">
    <text evidence="6">The sequence shown here is derived from an EMBL/GenBank/DDBJ whole genome shotgun (WGS) entry which is preliminary data.</text>
</comment>
<keyword evidence="4 5" id="KW-0472">Membrane</keyword>
<evidence type="ECO:0000256" key="3">
    <source>
        <dbReference type="ARBA" id="ARBA00022989"/>
    </source>
</evidence>
<dbReference type="GO" id="GO:0004671">
    <property type="term" value="F:protein C-terminal S-isoprenylcysteine carboxyl O-methyltransferase activity"/>
    <property type="evidence" value="ECO:0007669"/>
    <property type="project" value="UniProtKB-EC"/>
</dbReference>
<sequence>MSDISDRPNRLHWPPILYAGTLVAAGLLEWLYPLAPNGVWWGLRLAGAGLLVMGLALAVSGFNTFRRLGTPVDPTARAEVLATGGIYAVTRNPMYLGISIAFAGLGLASNWPWLLLLAPAMAIGLQKLAIEREERHLEARFGASYRAYRERVPRWFGPF</sequence>
<gene>
    <name evidence="6" type="ORF">QNA08_03170</name>
</gene>
<accession>A0ABT7AEG5</accession>
<dbReference type="GO" id="GO:0032259">
    <property type="term" value="P:methylation"/>
    <property type="evidence" value="ECO:0007669"/>
    <property type="project" value="UniProtKB-KW"/>
</dbReference>
<dbReference type="Proteomes" id="UP001321492">
    <property type="component" value="Unassembled WGS sequence"/>
</dbReference>
<dbReference type="PANTHER" id="PTHR43847">
    <property type="entry name" value="BLL3993 PROTEIN"/>
    <property type="match status" value="1"/>
</dbReference>
<name>A0ABT7AEG5_9HYPH</name>
<evidence type="ECO:0000256" key="4">
    <source>
        <dbReference type="ARBA" id="ARBA00023136"/>
    </source>
</evidence>
<keyword evidence="7" id="KW-1185">Reference proteome</keyword>
<evidence type="ECO:0000256" key="2">
    <source>
        <dbReference type="ARBA" id="ARBA00022692"/>
    </source>
</evidence>
<dbReference type="PANTHER" id="PTHR43847:SF1">
    <property type="entry name" value="BLL3993 PROTEIN"/>
    <property type="match status" value="1"/>
</dbReference>
<dbReference type="RefSeq" id="WP_283739205.1">
    <property type="nucleotide sequence ID" value="NZ_JASJEV010000001.1"/>
</dbReference>
<dbReference type="EC" id="2.1.1.334" evidence="6"/>
<evidence type="ECO:0000256" key="5">
    <source>
        <dbReference type="SAM" id="Phobius"/>
    </source>
</evidence>
<reference evidence="6 7" key="1">
    <citation type="submission" date="2023-05" db="EMBL/GenBank/DDBJ databases">
        <title>Chelatococcus sp. nov., a moderately thermophilic bacterium isolated from hot spring microbial mat.</title>
        <authorList>
            <person name="Hu C.-J."/>
            <person name="Li W.-J."/>
        </authorList>
    </citation>
    <scope>NUCLEOTIDE SEQUENCE [LARGE SCALE GENOMIC DNA]</scope>
    <source>
        <strain evidence="6 7">SYSU G07232</strain>
    </source>
</reference>
<dbReference type="EC" id="2.1.1.100" evidence="6"/>
<dbReference type="Pfam" id="PF04191">
    <property type="entry name" value="PEMT"/>
    <property type="match status" value="1"/>
</dbReference>
<keyword evidence="2 5" id="KW-0812">Transmembrane</keyword>
<evidence type="ECO:0000313" key="6">
    <source>
        <dbReference type="EMBL" id="MDJ1157239.1"/>
    </source>
</evidence>
<keyword evidence="6" id="KW-0489">Methyltransferase</keyword>
<dbReference type="InterPro" id="IPR007318">
    <property type="entry name" value="Phopholipid_MeTrfase"/>
</dbReference>
<proteinExistence type="predicted"/>
<feature type="transmembrane region" description="Helical" evidence="5">
    <location>
        <begin position="12"/>
        <end position="32"/>
    </location>
</feature>
<organism evidence="6 7">
    <name type="scientific">Chelatococcus albus</name>
    <dbReference type="NCBI Taxonomy" id="3047466"/>
    <lineage>
        <taxon>Bacteria</taxon>
        <taxon>Pseudomonadati</taxon>
        <taxon>Pseudomonadota</taxon>
        <taxon>Alphaproteobacteria</taxon>
        <taxon>Hyphomicrobiales</taxon>
        <taxon>Chelatococcaceae</taxon>
        <taxon>Chelatococcus</taxon>
    </lineage>
</organism>
<feature type="transmembrane region" description="Helical" evidence="5">
    <location>
        <begin position="38"/>
        <end position="59"/>
    </location>
</feature>
<dbReference type="EMBL" id="JASJEV010000001">
    <property type="protein sequence ID" value="MDJ1157239.1"/>
    <property type="molecule type" value="Genomic_DNA"/>
</dbReference>
<keyword evidence="3 5" id="KW-1133">Transmembrane helix</keyword>
<dbReference type="InterPro" id="IPR052527">
    <property type="entry name" value="Metal_cation-efflux_comp"/>
</dbReference>
<protein>
    <submittedName>
        <fullName evidence="6">Isoprenylcysteine carboxylmethyltransferase family protein</fullName>
        <ecNumber evidence="6">2.1.1.100</ecNumber>
        <ecNumber evidence="6">2.1.1.334</ecNumber>
    </submittedName>
</protein>
<keyword evidence="6" id="KW-0808">Transferase</keyword>
<comment type="subcellular location">
    <subcellularLocation>
        <location evidence="1">Endomembrane system</location>
        <topology evidence="1">Multi-pass membrane protein</topology>
    </subcellularLocation>
</comment>